<comment type="catalytic activity">
    <reaction evidence="11">
        <text>O-phospho-L-threonyl-[protein] + H2O = L-threonyl-[protein] + phosphate</text>
        <dbReference type="Rhea" id="RHEA:47004"/>
        <dbReference type="Rhea" id="RHEA-COMP:11060"/>
        <dbReference type="Rhea" id="RHEA-COMP:11605"/>
        <dbReference type="ChEBI" id="CHEBI:15377"/>
        <dbReference type="ChEBI" id="CHEBI:30013"/>
        <dbReference type="ChEBI" id="CHEBI:43474"/>
        <dbReference type="ChEBI" id="CHEBI:61977"/>
        <dbReference type="EC" id="3.1.3.16"/>
    </reaction>
</comment>
<keyword evidence="6" id="KW-0378">Hydrolase</keyword>
<evidence type="ECO:0000256" key="10">
    <source>
        <dbReference type="ARBA" id="ARBA00047761"/>
    </source>
</evidence>
<comment type="catalytic activity">
    <reaction evidence="10">
        <text>O-phospho-L-seryl-[protein] + H2O = L-seryl-[protein] + phosphate</text>
        <dbReference type="Rhea" id="RHEA:20629"/>
        <dbReference type="Rhea" id="RHEA-COMP:9863"/>
        <dbReference type="Rhea" id="RHEA-COMP:11604"/>
        <dbReference type="ChEBI" id="CHEBI:15377"/>
        <dbReference type="ChEBI" id="CHEBI:29999"/>
        <dbReference type="ChEBI" id="CHEBI:43474"/>
        <dbReference type="ChEBI" id="CHEBI:83421"/>
        <dbReference type="EC" id="3.1.3.16"/>
    </reaction>
</comment>
<evidence type="ECO:0000256" key="11">
    <source>
        <dbReference type="ARBA" id="ARBA00048336"/>
    </source>
</evidence>
<dbReference type="AlphaFoldDB" id="A0A5J9V1E7"/>
<evidence type="ECO:0000256" key="2">
    <source>
        <dbReference type="ARBA" id="ARBA00001946"/>
    </source>
</evidence>
<dbReference type="EC" id="3.1.3.16" evidence="4"/>
<reference evidence="14 15" key="1">
    <citation type="journal article" date="2019" name="Sci. Rep.">
        <title>A high-quality genome of Eragrostis curvula grass provides insights into Poaceae evolution and supports new strategies to enhance forage quality.</title>
        <authorList>
            <person name="Carballo J."/>
            <person name="Santos B.A.C.M."/>
            <person name="Zappacosta D."/>
            <person name="Garbus I."/>
            <person name="Selva J.P."/>
            <person name="Gallo C.A."/>
            <person name="Diaz A."/>
            <person name="Albertini E."/>
            <person name="Caccamo M."/>
            <person name="Echenique V."/>
        </authorList>
    </citation>
    <scope>NUCLEOTIDE SEQUENCE [LARGE SCALE GENOMIC DNA]</scope>
    <source>
        <strain evidence="15">cv. Victoria</strain>
        <tissue evidence="14">Leaf</tissue>
    </source>
</reference>
<keyword evidence="8" id="KW-0904">Protein phosphatase</keyword>
<dbReference type="GO" id="GO:0046872">
    <property type="term" value="F:metal ion binding"/>
    <property type="evidence" value="ECO:0007669"/>
    <property type="project" value="UniProtKB-KW"/>
</dbReference>
<dbReference type="InterPro" id="IPR036457">
    <property type="entry name" value="PPM-type-like_dom_sf"/>
</dbReference>
<evidence type="ECO:0000256" key="8">
    <source>
        <dbReference type="ARBA" id="ARBA00022912"/>
    </source>
</evidence>
<dbReference type="InterPro" id="IPR000222">
    <property type="entry name" value="PP2C_BS"/>
</dbReference>
<dbReference type="SUPFAM" id="SSF81606">
    <property type="entry name" value="PP2C-like"/>
    <property type="match status" value="1"/>
</dbReference>
<comment type="cofactor">
    <cofactor evidence="1">
        <name>Mn(2+)</name>
        <dbReference type="ChEBI" id="CHEBI:29035"/>
    </cofactor>
</comment>
<dbReference type="OrthoDB" id="10264738at2759"/>
<name>A0A5J9V1E7_9POAL</name>
<evidence type="ECO:0000259" key="13">
    <source>
        <dbReference type="PROSITE" id="PS51746"/>
    </source>
</evidence>
<gene>
    <name evidence="14" type="ORF">EJB05_20907</name>
</gene>
<evidence type="ECO:0000313" key="14">
    <source>
        <dbReference type="EMBL" id="TVU29344.1"/>
    </source>
</evidence>
<organism evidence="14 15">
    <name type="scientific">Eragrostis curvula</name>
    <name type="common">weeping love grass</name>
    <dbReference type="NCBI Taxonomy" id="38414"/>
    <lineage>
        <taxon>Eukaryota</taxon>
        <taxon>Viridiplantae</taxon>
        <taxon>Streptophyta</taxon>
        <taxon>Embryophyta</taxon>
        <taxon>Tracheophyta</taxon>
        <taxon>Spermatophyta</taxon>
        <taxon>Magnoliopsida</taxon>
        <taxon>Liliopsida</taxon>
        <taxon>Poales</taxon>
        <taxon>Poaceae</taxon>
        <taxon>PACMAD clade</taxon>
        <taxon>Chloridoideae</taxon>
        <taxon>Eragrostideae</taxon>
        <taxon>Eragrostidinae</taxon>
        <taxon>Eragrostis</taxon>
    </lineage>
</organism>
<evidence type="ECO:0000256" key="3">
    <source>
        <dbReference type="ARBA" id="ARBA00006702"/>
    </source>
</evidence>
<dbReference type="PANTHER" id="PTHR47992">
    <property type="entry name" value="PROTEIN PHOSPHATASE"/>
    <property type="match status" value="1"/>
</dbReference>
<evidence type="ECO:0000256" key="12">
    <source>
        <dbReference type="SAM" id="MobiDB-lite"/>
    </source>
</evidence>
<comment type="caution">
    <text evidence="14">The sequence shown here is derived from an EMBL/GenBank/DDBJ whole genome shotgun (WGS) entry which is preliminary data.</text>
</comment>
<keyword evidence="15" id="KW-1185">Reference proteome</keyword>
<keyword evidence="7" id="KW-0460">Magnesium</keyword>
<keyword evidence="9" id="KW-0464">Manganese</keyword>
<dbReference type="InterPro" id="IPR015655">
    <property type="entry name" value="PP2C"/>
</dbReference>
<evidence type="ECO:0000256" key="4">
    <source>
        <dbReference type="ARBA" id="ARBA00013081"/>
    </source>
</evidence>
<keyword evidence="5" id="KW-0479">Metal-binding</keyword>
<protein>
    <recommendedName>
        <fullName evidence="4">protein-serine/threonine phosphatase</fullName>
        <ecNumber evidence="4">3.1.3.16</ecNumber>
    </recommendedName>
</protein>
<feature type="region of interest" description="Disordered" evidence="12">
    <location>
        <begin position="43"/>
        <end position="80"/>
    </location>
</feature>
<evidence type="ECO:0000256" key="7">
    <source>
        <dbReference type="ARBA" id="ARBA00022842"/>
    </source>
</evidence>
<evidence type="ECO:0000256" key="1">
    <source>
        <dbReference type="ARBA" id="ARBA00001936"/>
    </source>
</evidence>
<dbReference type="Gramene" id="TVU29344">
    <property type="protein sequence ID" value="TVU29344"/>
    <property type="gene ID" value="EJB05_20907"/>
</dbReference>
<feature type="non-terminal residue" evidence="14">
    <location>
        <position position="1"/>
    </location>
</feature>
<proteinExistence type="inferred from homology"/>
<dbReference type="GO" id="GO:0004722">
    <property type="term" value="F:protein serine/threonine phosphatase activity"/>
    <property type="evidence" value="ECO:0007669"/>
    <property type="project" value="UniProtKB-EC"/>
</dbReference>
<comment type="similarity">
    <text evidence="3">Belongs to the PP2C family.</text>
</comment>
<comment type="cofactor">
    <cofactor evidence="2">
        <name>Mg(2+)</name>
        <dbReference type="ChEBI" id="CHEBI:18420"/>
    </cofactor>
</comment>
<dbReference type="EMBL" id="RWGY01000011">
    <property type="protein sequence ID" value="TVU29344.1"/>
    <property type="molecule type" value="Genomic_DNA"/>
</dbReference>
<dbReference type="Gene3D" id="3.60.40.10">
    <property type="entry name" value="PPM-type phosphatase domain"/>
    <property type="match status" value="1"/>
</dbReference>
<feature type="compositionally biased region" description="Basic and acidic residues" evidence="12">
    <location>
        <begin position="43"/>
        <end position="52"/>
    </location>
</feature>
<evidence type="ECO:0000256" key="6">
    <source>
        <dbReference type="ARBA" id="ARBA00022801"/>
    </source>
</evidence>
<dbReference type="PROSITE" id="PS51746">
    <property type="entry name" value="PPM_2"/>
    <property type="match status" value="1"/>
</dbReference>
<dbReference type="Proteomes" id="UP000324897">
    <property type="component" value="Chromosome 1"/>
</dbReference>
<evidence type="ECO:0000256" key="9">
    <source>
        <dbReference type="ARBA" id="ARBA00023211"/>
    </source>
</evidence>
<dbReference type="PROSITE" id="PS01032">
    <property type="entry name" value="PPM_1"/>
    <property type="match status" value="1"/>
</dbReference>
<evidence type="ECO:0000256" key="5">
    <source>
        <dbReference type="ARBA" id="ARBA00022723"/>
    </source>
</evidence>
<dbReference type="InterPro" id="IPR001932">
    <property type="entry name" value="PPM-type_phosphatase-like_dom"/>
</dbReference>
<dbReference type="Pfam" id="PF00481">
    <property type="entry name" value="PP2C"/>
    <property type="match status" value="1"/>
</dbReference>
<sequence length="209" mass="23066">MRPLRSLSLAIATPLPIQSAPTAAIAAVLDADGERWLRRSWEGSGTHERNGDSDQDQCAAPAAAKKRRSEPCETNPAMGASNSHHVLGELKITDGGKNVRVKYASSSMQGWCAKMEDACAVVPDLDGVTSFFGVYDGHGGAEVALYCATEFHFKLCSNPNYQKDLNNEIRSVFSRIDWLLKQSNDWMESINPTVEEVDENLTSWYCPYY</sequence>
<feature type="domain" description="PPM-type phosphatase" evidence="13">
    <location>
        <begin position="102"/>
        <end position="209"/>
    </location>
</feature>
<evidence type="ECO:0000313" key="15">
    <source>
        <dbReference type="Proteomes" id="UP000324897"/>
    </source>
</evidence>
<accession>A0A5J9V1E7</accession>